<feature type="binding site" evidence="9">
    <location>
        <position position="198"/>
    </location>
    <ligand>
        <name>Zn(2+)</name>
        <dbReference type="ChEBI" id="CHEBI:29105"/>
    </ligand>
</feature>
<dbReference type="AlphaFoldDB" id="A0AAE8ZTI8"/>
<dbReference type="EMBL" id="CP090896">
    <property type="protein sequence ID" value="ULT82676.1"/>
    <property type="molecule type" value="Genomic_DNA"/>
</dbReference>
<evidence type="ECO:0000256" key="5">
    <source>
        <dbReference type="ARBA" id="ARBA00022833"/>
    </source>
</evidence>
<comment type="similarity">
    <text evidence="2">Belongs to the beta-class carbonic anhydrase family.</text>
</comment>
<dbReference type="InterPro" id="IPR036874">
    <property type="entry name" value="Carbonic_anhydrase_sf"/>
</dbReference>
<dbReference type="GO" id="GO:0004089">
    <property type="term" value="F:carbonate dehydratase activity"/>
    <property type="evidence" value="ECO:0007669"/>
    <property type="project" value="UniProtKB-EC"/>
</dbReference>
<accession>A0AAE8ZTI8</accession>
<comment type="cofactor">
    <cofactor evidence="9">
        <name>Zn(2+)</name>
        <dbReference type="ChEBI" id="CHEBI:29105"/>
    </cofactor>
    <text evidence="9">Binds 1 zinc ion per subunit.</text>
</comment>
<dbReference type="Pfam" id="PF00484">
    <property type="entry name" value="Pro_CA"/>
    <property type="match status" value="1"/>
</dbReference>
<gene>
    <name evidence="10" type="ORF">L3Y34_012134</name>
</gene>
<dbReference type="SUPFAM" id="SSF53056">
    <property type="entry name" value="beta-carbonic anhydrase, cab"/>
    <property type="match status" value="1"/>
</dbReference>
<dbReference type="GO" id="GO:0008270">
    <property type="term" value="F:zinc ion binding"/>
    <property type="evidence" value="ECO:0007669"/>
    <property type="project" value="InterPro"/>
</dbReference>
<reference evidence="10 11" key="1">
    <citation type="submission" date="2022-05" db="EMBL/GenBank/DDBJ databases">
        <title>Chromosome-level reference genomes for two strains of Caenorhabditis briggsae: an improved platform for comparative genomics.</title>
        <authorList>
            <person name="Stevens L."/>
            <person name="Andersen E.C."/>
        </authorList>
    </citation>
    <scope>NUCLEOTIDE SEQUENCE [LARGE SCALE GENOMIC DNA]</scope>
    <source>
        <strain evidence="10">QX1410_ONT</strain>
        <tissue evidence="10">Whole-organism</tissue>
    </source>
</reference>
<dbReference type="FunFam" id="3.40.1050.10:FF:000007">
    <property type="entry name" value="Carbonic anhydrase"/>
    <property type="match status" value="1"/>
</dbReference>
<comment type="catalytic activity">
    <reaction evidence="7">
        <text>hydrogencarbonate + H(+) = CO2 + H2O</text>
        <dbReference type="Rhea" id="RHEA:10748"/>
        <dbReference type="ChEBI" id="CHEBI:15377"/>
        <dbReference type="ChEBI" id="CHEBI:15378"/>
        <dbReference type="ChEBI" id="CHEBI:16526"/>
        <dbReference type="ChEBI" id="CHEBI:17544"/>
        <dbReference type="EC" id="4.2.1.1"/>
    </reaction>
</comment>
<evidence type="ECO:0000256" key="9">
    <source>
        <dbReference type="PIRSR" id="PIRSR601765-1"/>
    </source>
</evidence>
<evidence type="ECO:0000256" key="3">
    <source>
        <dbReference type="ARBA" id="ARBA00012925"/>
    </source>
</evidence>
<dbReference type="Proteomes" id="UP000827892">
    <property type="component" value="Chromosome X"/>
</dbReference>
<comment type="function">
    <text evidence="1">Reversible hydration of carbon dioxide.</text>
</comment>
<evidence type="ECO:0000313" key="11">
    <source>
        <dbReference type="Proteomes" id="UP000827892"/>
    </source>
</evidence>
<dbReference type="PANTHER" id="PTHR11002:SF76">
    <property type="entry name" value="CARBONIC ANHYDRASE"/>
    <property type="match status" value="1"/>
</dbReference>
<evidence type="ECO:0000256" key="6">
    <source>
        <dbReference type="ARBA" id="ARBA00023239"/>
    </source>
</evidence>
<evidence type="ECO:0000256" key="2">
    <source>
        <dbReference type="ARBA" id="ARBA00006217"/>
    </source>
</evidence>
<keyword evidence="5 9" id="KW-0862">Zinc</keyword>
<evidence type="ECO:0000256" key="1">
    <source>
        <dbReference type="ARBA" id="ARBA00002904"/>
    </source>
</evidence>
<keyword evidence="6" id="KW-0456">Lyase</keyword>
<dbReference type="Pfam" id="PF10558">
    <property type="entry name" value="MTP18"/>
    <property type="match status" value="1"/>
</dbReference>
<dbReference type="InterPro" id="IPR019560">
    <property type="entry name" value="Mitochondrial_18_kDa_protein"/>
</dbReference>
<evidence type="ECO:0000313" key="10">
    <source>
        <dbReference type="EMBL" id="ULT82676.1"/>
    </source>
</evidence>
<dbReference type="SMART" id="SM00947">
    <property type="entry name" value="Pro_CA"/>
    <property type="match status" value="1"/>
</dbReference>
<dbReference type="InterPro" id="IPR001765">
    <property type="entry name" value="Carbonic_anhydrase"/>
</dbReference>
<keyword evidence="4 9" id="KW-0479">Metal-binding</keyword>
<protein>
    <recommendedName>
        <fullName evidence="8">Beta carbonic anhydrase 1</fullName>
        <ecNumber evidence="3">4.2.1.1</ecNumber>
    </recommendedName>
</protein>
<dbReference type="PANTHER" id="PTHR11002">
    <property type="entry name" value="CARBONIC ANHYDRASE"/>
    <property type="match status" value="1"/>
</dbReference>
<dbReference type="Gene3D" id="3.40.1050.10">
    <property type="entry name" value="Carbonic anhydrase"/>
    <property type="match status" value="1"/>
</dbReference>
<proteinExistence type="inferred from homology"/>
<evidence type="ECO:0000256" key="8">
    <source>
        <dbReference type="ARBA" id="ARBA00072315"/>
    </source>
</evidence>
<dbReference type="EC" id="4.2.1.1" evidence="3"/>
<name>A0AAE8ZTI8_CAEBR</name>
<feature type="binding site" evidence="9">
    <location>
        <position position="264"/>
    </location>
    <ligand>
        <name>Zn(2+)</name>
        <dbReference type="ChEBI" id="CHEBI:29105"/>
    </ligand>
</feature>
<feature type="binding site" evidence="9">
    <location>
        <position position="200"/>
    </location>
    <ligand>
        <name>Zn(2+)</name>
        <dbReference type="ChEBI" id="CHEBI:29105"/>
    </ligand>
</feature>
<organism evidence="10 11">
    <name type="scientific">Caenorhabditis briggsae</name>
    <dbReference type="NCBI Taxonomy" id="6238"/>
    <lineage>
        <taxon>Eukaryota</taxon>
        <taxon>Metazoa</taxon>
        <taxon>Ecdysozoa</taxon>
        <taxon>Nematoda</taxon>
        <taxon>Chromadorea</taxon>
        <taxon>Rhabditida</taxon>
        <taxon>Rhabditina</taxon>
        <taxon>Rhabditomorpha</taxon>
        <taxon>Rhabditoidea</taxon>
        <taxon>Rhabditidae</taxon>
        <taxon>Peloderinae</taxon>
        <taxon>Caenorhabditis</taxon>
    </lineage>
</organism>
<evidence type="ECO:0000256" key="4">
    <source>
        <dbReference type="ARBA" id="ARBA00022723"/>
    </source>
</evidence>
<feature type="binding site" evidence="9">
    <location>
        <position position="267"/>
    </location>
    <ligand>
        <name>Zn(2+)</name>
        <dbReference type="ChEBI" id="CHEBI:29105"/>
    </ligand>
</feature>
<sequence length="429" mass="48414">MSPVESSNVEKDIFRDTPVRFLGYANEVGEAFRSLVKPVVVKFSYVVAFGYVAADSVDKGFKESKKPHANDTEKAKRVAIIAVDTVLWQTFASVLIPGFTINRFCFFTNMLLEKSTKLPTNLRKWTVTALGLATIPFIVHPIDAFVEDAMNKTARKVSAMNRIIRGVIQYNQKIKAGLVKQFEHVSDHPNPTAVMFTCMDSRMLPTRFTQSAVGDMFVVRNAGNMIPAAPNYGSYSEVSINTEPAALELAVKRGKIRHVVVCGHSDCKAMNTLYQLHQCPTKFDVSSPMDQWLRRNGFESMKKLNERLHIGPKTMKFESEVAPSQSFEAIIDPMEKWSAEDKLSQINVLQQIMNISTHEFLKDYLEAGNLHLHGAWFNIYDGEVFLFSKDRKRFVVIDEKTVPSLSAELERRCPLPEDKAGDVVIQNLH</sequence>
<evidence type="ECO:0000256" key="7">
    <source>
        <dbReference type="ARBA" id="ARBA00048348"/>
    </source>
</evidence>